<reference evidence="1 2" key="1">
    <citation type="submission" date="2020-05" db="EMBL/GenBank/DDBJ databases">
        <title>Horizontal transmission and recombination maintain forever young bacterial symbiont genomes.</title>
        <authorList>
            <person name="Russell S.L."/>
            <person name="Pepper-Tunick E."/>
            <person name="Svedberg J."/>
            <person name="Byrne A."/>
            <person name="Ruelas Castillo J."/>
            <person name="Vollmers C."/>
            <person name="Beinart R.A."/>
            <person name="Corbett-Detig R."/>
        </authorList>
    </citation>
    <scope>NUCLEOTIDE SEQUENCE [LARGE SCALE GENOMIC DNA]</scope>
    <source>
        <strain evidence="1">4727-3</strain>
    </source>
</reference>
<dbReference type="InterPro" id="IPR007553">
    <property type="entry name" value="2-thiour_desulf"/>
</dbReference>
<dbReference type="EMBL" id="JACCHS010000008">
    <property type="protein sequence ID" value="NYT46500.1"/>
    <property type="molecule type" value="Genomic_DNA"/>
</dbReference>
<dbReference type="PANTHER" id="PTHR30087:SF0">
    <property type="entry name" value="INNER MEMBRANE PROTEIN"/>
    <property type="match status" value="1"/>
</dbReference>
<accession>A0A7Z0MMM1</accession>
<dbReference type="PANTHER" id="PTHR30087">
    <property type="entry name" value="INNER MEMBRANE PROTEIN"/>
    <property type="match status" value="1"/>
</dbReference>
<dbReference type="Proteomes" id="UP000537890">
    <property type="component" value="Unassembled WGS sequence"/>
</dbReference>
<gene>
    <name evidence="1" type="ORF">H0A75_01110</name>
</gene>
<name>A0A7Z0MMM1_9GAMM</name>
<sequence>MLKPRPCPSFEQQSMVQKKSIAISASFGPIRYDGAHQENKIIIQRLADRFNIIAVCPEVEIGLDVPRDKIELHQQGTKIHLLTSIYPVTDLTEQMSAYVQLFLNSHKIFGMILKDKSPSCGVANCKQWNEAGEMQRNGTGIFAATLIKLKPDLPMLQSNLVNKMNDLDDFIQKVTDYEY</sequence>
<dbReference type="Pfam" id="PF04463">
    <property type="entry name" value="2-thiour_desulf"/>
    <property type="match status" value="1"/>
</dbReference>
<comment type="caution">
    <text evidence="1">The sequence shown here is derived from an EMBL/GenBank/DDBJ whole genome shotgun (WGS) entry which is preliminary data.</text>
</comment>
<protein>
    <submittedName>
        <fullName evidence="1">DUF523 domain-containing protein</fullName>
    </submittedName>
</protein>
<dbReference type="AlphaFoldDB" id="A0A7Z0MMM1"/>
<proteinExistence type="predicted"/>
<evidence type="ECO:0000313" key="2">
    <source>
        <dbReference type="Proteomes" id="UP000537890"/>
    </source>
</evidence>
<evidence type="ECO:0000313" key="1">
    <source>
        <dbReference type="EMBL" id="NYT46500.1"/>
    </source>
</evidence>
<organism evidence="1 2">
    <name type="scientific">Candidatus Methanofishera endochildressiae</name>
    <dbReference type="NCBI Taxonomy" id="2738884"/>
    <lineage>
        <taxon>Bacteria</taxon>
        <taxon>Pseudomonadati</taxon>
        <taxon>Pseudomonadota</taxon>
        <taxon>Gammaproteobacteria</taxon>
        <taxon>Candidatus Methanofishera</taxon>
    </lineage>
</organism>